<dbReference type="SUPFAM" id="SSF47413">
    <property type="entry name" value="lambda repressor-like DNA-binding domains"/>
    <property type="match status" value="1"/>
</dbReference>
<organism evidence="3 4">
    <name type="scientific">Listeria grandensis FSL F6-0971</name>
    <dbReference type="NCBI Taxonomy" id="1265819"/>
    <lineage>
        <taxon>Bacteria</taxon>
        <taxon>Bacillati</taxon>
        <taxon>Bacillota</taxon>
        <taxon>Bacilli</taxon>
        <taxon>Bacillales</taxon>
        <taxon>Listeriaceae</taxon>
        <taxon>Listeria</taxon>
    </lineage>
</organism>
<dbReference type="Gene3D" id="1.10.260.40">
    <property type="entry name" value="lambda repressor-like DNA-binding domains"/>
    <property type="match status" value="1"/>
</dbReference>
<gene>
    <name evidence="3" type="ORF">PGRAN_11238</name>
</gene>
<evidence type="ECO:0000259" key="2">
    <source>
        <dbReference type="PROSITE" id="PS50943"/>
    </source>
</evidence>
<dbReference type="Proteomes" id="UP000019253">
    <property type="component" value="Unassembled WGS sequence"/>
</dbReference>
<keyword evidence="1" id="KW-0238">DNA-binding</keyword>
<proteinExistence type="predicted"/>
<feature type="domain" description="HTH cro/C1-type" evidence="2">
    <location>
        <begin position="6"/>
        <end position="60"/>
    </location>
</feature>
<dbReference type="EMBL" id="AODD01000015">
    <property type="protein sequence ID" value="EUJ22965.1"/>
    <property type="molecule type" value="Genomic_DNA"/>
</dbReference>
<dbReference type="STRING" id="1265819.PGRAN_11238"/>
<dbReference type="AlphaFoldDB" id="W7BDR9"/>
<reference evidence="3 4" key="1">
    <citation type="journal article" date="2014" name="Int. J. Syst. Evol. Microbiol.">
        <title>Listeria floridensis sp. nov., Listeria aquatica sp. nov., Listeria cornellensis sp. nov., Listeria riparia sp. nov. and Listeria grandensis sp. nov., from agricultural and natural environments.</title>
        <authorList>
            <person name="den Bakker H.C."/>
            <person name="Warchocki S."/>
            <person name="Wright E.M."/>
            <person name="Allred A.F."/>
            <person name="Ahlstrom C."/>
            <person name="Manuel C.S."/>
            <person name="Stasiewicz M.J."/>
            <person name="Burrell A."/>
            <person name="Roof S."/>
            <person name="Strawn L."/>
            <person name="Fortes E.D."/>
            <person name="Nightingale K.K."/>
            <person name="Kephart D."/>
            <person name="Wiedmann M."/>
        </authorList>
    </citation>
    <scope>NUCLEOTIDE SEQUENCE [LARGE SCALE GENOMIC DNA]</scope>
    <source>
        <strain evidence="4">FSL F6-971</strain>
    </source>
</reference>
<comment type="caution">
    <text evidence="3">The sequence shown here is derived from an EMBL/GenBank/DDBJ whole genome shotgun (WGS) entry which is preliminary data.</text>
</comment>
<dbReference type="CDD" id="cd00093">
    <property type="entry name" value="HTH_XRE"/>
    <property type="match status" value="1"/>
</dbReference>
<evidence type="ECO:0000313" key="3">
    <source>
        <dbReference type="EMBL" id="EUJ22965.1"/>
    </source>
</evidence>
<dbReference type="Pfam" id="PF01381">
    <property type="entry name" value="HTH_3"/>
    <property type="match status" value="1"/>
</dbReference>
<keyword evidence="4" id="KW-1185">Reference proteome</keyword>
<dbReference type="InterPro" id="IPR010982">
    <property type="entry name" value="Lambda_DNA-bd_dom_sf"/>
</dbReference>
<sequence>MLGDNIRKYRKAKKLTAKELGKKVGLAESTISGYENGLREPNIPTLMKLSEILDVSVDSLIGSSEVSDPQVNDLAFDNLEGLTVEDLKKVKGYIETLKRHREELDKFEKE</sequence>
<evidence type="ECO:0000313" key="4">
    <source>
        <dbReference type="Proteomes" id="UP000019253"/>
    </source>
</evidence>
<dbReference type="PANTHER" id="PTHR46558:SF11">
    <property type="entry name" value="HTH-TYPE TRANSCRIPTIONAL REGULATOR XRE"/>
    <property type="match status" value="1"/>
</dbReference>
<name>W7BDR9_9LIST</name>
<evidence type="ECO:0000256" key="1">
    <source>
        <dbReference type="ARBA" id="ARBA00023125"/>
    </source>
</evidence>
<dbReference type="InterPro" id="IPR001387">
    <property type="entry name" value="Cro/C1-type_HTH"/>
</dbReference>
<protein>
    <submittedName>
        <fullName evidence="3">Transcriptional regulator</fullName>
    </submittedName>
</protein>
<dbReference type="GO" id="GO:0003677">
    <property type="term" value="F:DNA binding"/>
    <property type="evidence" value="ECO:0007669"/>
    <property type="project" value="UniProtKB-KW"/>
</dbReference>
<dbReference type="OrthoDB" id="72638at2"/>
<dbReference type="SMART" id="SM00530">
    <property type="entry name" value="HTH_XRE"/>
    <property type="match status" value="1"/>
</dbReference>
<dbReference type="PROSITE" id="PS50943">
    <property type="entry name" value="HTH_CROC1"/>
    <property type="match status" value="1"/>
</dbReference>
<dbReference type="PANTHER" id="PTHR46558">
    <property type="entry name" value="TRACRIPTIONAL REGULATORY PROTEIN-RELATED-RELATED"/>
    <property type="match status" value="1"/>
</dbReference>
<dbReference type="RefSeq" id="WP_036066975.1">
    <property type="nucleotide sequence ID" value="NZ_AODD01000015.1"/>
</dbReference>
<dbReference type="PATRIC" id="fig|1265819.5.peg.2250"/>
<accession>W7BDR9</accession>